<dbReference type="OrthoDB" id="190848at2"/>
<dbReference type="Pfam" id="PF11185">
    <property type="entry name" value="DUF2971"/>
    <property type="match status" value="1"/>
</dbReference>
<reference evidence="1 2" key="1">
    <citation type="submission" date="2017-08" db="EMBL/GenBank/DDBJ databases">
        <title>Aliifodinibius alkalisoli sp. nov., isolated from saline alkaline soil.</title>
        <authorList>
            <person name="Liu D."/>
            <person name="Zhang G."/>
        </authorList>
    </citation>
    <scope>NUCLEOTIDE SEQUENCE [LARGE SCALE GENOMIC DNA]</scope>
    <source>
        <strain evidence="1 2">WN023</strain>
    </source>
</reference>
<dbReference type="RefSeq" id="WP_095607031.1">
    <property type="nucleotide sequence ID" value="NZ_NSKE01000008.1"/>
</dbReference>
<sequence length="378" mass="44409">MEDLNESFEDLISRRFKAGIYSLSRTYKHELLWAHYASEHTGFCIEYDLETLVKDNIYQDFFHFSVDYAKSPPIIRMNDLKNGEANQLIRKLAGTKSKSWAYEEEIRIVSDEAGRQDYDYSAVESIYFGLRMPEQKKKVIMDRMKGRGINYYQINLKDDSYKYEREPVCDIYDDATAYLFEIPTEKNQQSSEYEIVEKTYKQYADKGMITVQLPKKITENQLSQIAHDIKEKVFQRASRVFMTYYLPHMKYGEGAWATTHYKSDYFDISIKGLTITQEERIINELQNETRNFIGKWIDETPFLSCGLVLYQKNGDIFLERIYPNGDKSEKQKIASQTSQGTRYDDSETNTHGEYIVVKENGVLKFYSPDGVFKTLKPF</sequence>
<keyword evidence="2" id="KW-1185">Reference proteome</keyword>
<accession>A0A2A2G976</accession>
<proteinExistence type="predicted"/>
<dbReference type="Proteomes" id="UP000218831">
    <property type="component" value="Unassembled WGS sequence"/>
</dbReference>
<dbReference type="AlphaFoldDB" id="A0A2A2G976"/>
<comment type="caution">
    <text evidence="1">The sequence shown here is derived from an EMBL/GenBank/DDBJ whole genome shotgun (WGS) entry which is preliminary data.</text>
</comment>
<gene>
    <name evidence="1" type="ORF">CK503_11845</name>
</gene>
<evidence type="ECO:0000313" key="2">
    <source>
        <dbReference type="Proteomes" id="UP000218831"/>
    </source>
</evidence>
<name>A0A2A2G976_9BACT</name>
<dbReference type="EMBL" id="NSKE01000008">
    <property type="protein sequence ID" value="PAU93419.1"/>
    <property type="molecule type" value="Genomic_DNA"/>
</dbReference>
<organism evidence="1 2">
    <name type="scientific">Fodinibius salipaludis</name>
    <dbReference type="NCBI Taxonomy" id="2032627"/>
    <lineage>
        <taxon>Bacteria</taxon>
        <taxon>Pseudomonadati</taxon>
        <taxon>Balneolota</taxon>
        <taxon>Balneolia</taxon>
        <taxon>Balneolales</taxon>
        <taxon>Balneolaceae</taxon>
        <taxon>Fodinibius</taxon>
    </lineage>
</organism>
<protein>
    <recommendedName>
        <fullName evidence="3">DUF2971 domain-containing protein</fullName>
    </recommendedName>
</protein>
<evidence type="ECO:0008006" key="3">
    <source>
        <dbReference type="Google" id="ProtNLM"/>
    </source>
</evidence>
<evidence type="ECO:0000313" key="1">
    <source>
        <dbReference type="EMBL" id="PAU93419.1"/>
    </source>
</evidence>
<dbReference type="InterPro" id="IPR021352">
    <property type="entry name" value="DUF2971"/>
</dbReference>